<dbReference type="SUPFAM" id="SSF64158">
    <property type="entry name" value="2,3-Bisphosphoglycerate-independent phosphoglycerate mutase, substrate-binding domain"/>
    <property type="match status" value="1"/>
</dbReference>
<keyword evidence="6 9" id="KW-0324">Glycolysis</keyword>
<dbReference type="PANTHER" id="PTHR31637:SF0">
    <property type="entry name" value="2,3-BISPHOSPHOGLYCERATE-INDEPENDENT PHOSPHOGLYCERATE MUTASE"/>
    <property type="match status" value="1"/>
</dbReference>
<comment type="pathway">
    <text evidence="3 9">Carbohydrate degradation; glycolysis; pyruvate from D-glyceraldehyde 3-phosphate: step 3/5.</text>
</comment>
<evidence type="ECO:0000259" key="15">
    <source>
        <dbReference type="Pfam" id="PF06415"/>
    </source>
</evidence>
<dbReference type="FunFam" id="3.40.1450.10:FF:000002">
    <property type="entry name" value="2,3-bisphosphoglycerate-independent phosphoglycerate mutase"/>
    <property type="match status" value="1"/>
</dbReference>
<evidence type="ECO:0000256" key="11">
    <source>
        <dbReference type="PIRSR" id="PIRSR001492-1"/>
    </source>
</evidence>
<dbReference type="GO" id="GO:0006096">
    <property type="term" value="P:glycolytic process"/>
    <property type="evidence" value="ECO:0007669"/>
    <property type="project" value="UniProtKB-UniRule"/>
</dbReference>
<keyword evidence="8 9" id="KW-0413">Isomerase</keyword>
<dbReference type="Pfam" id="PF01676">
    <property type="entry name" value="Metalloenzyme"/>
    <property type="match status" value="1"/>
</dbReference>
<feature type="binding site" evidence="9 13">
    <location>
        <position position="448"/>
    </location>
    <ligand>
        <name>Mn(2+)</name>
        <dbReference type="ChEBI" id="CHEBI:29035"/>
        <label>2</label>
    </ligand>
</feature>
<sequence length="518" mass="58035">MKNKENNNQRIILIILDGWGLGESNNGNAISLAKTPFINSLYKKYPWTKLCAAGKCVGLPLQQVGNSEAGHLNIGAGRIIEQDVVKISKQINTGEFFKNPAFIAALNHVKKEKSNLHIMGMLSNDQSPHSDPDHLLALLSLARHHKIKNIYLHLFTDGRDSPPRSSLKAVEALERNLRPNEIIATIIGRFYAMDRKKNWASTWWAYETMTTGKGHKAKSPQEGITRAYNAGITDEFIEPIVLYQKNKMIKRVADNDAIIFFNLRSDRARQMAKPFIQKEFEKKNPQALKRQKVLKNIVFVAMTDFGPDLDNILTAYPSEDIRDSLPVMLKYKKQIYIAEKEKYAHVTYFINGGYADPVNGEKRMVIPSPPVSSYEATPAMATPKVAQAVIKNLKNYDFICANISSPDMIGHTGNLKAGIKAAEIVDKALKKIYQAAKKDKAILIITADHGNLESMLDVKTKEVITEHTHNLVPFILVIKGNLKAKRLKKDGILADIAPTILKLFNIKKSRLMTGDSLI</sequence>
<evidence type="ECO:0000259" key="14">
    <source>
        <dbReference type="Pfam" id="PF01676"/>
    </source>
</evidence>
<dbReference type="Proteomes" id="UP000177376">
    <property type="component" value="Unassembled WGS sequence"/>
</dbReference>
<evidence type="ECO:0000256" key="10">
    <source>
        <dbReference type="NCBIfam" id="TIGR01307"/>
    </source>
</evidence>
<protein>
    <recommendedName>
        <fullName evidence="9 10">2,3-bisphosphoglycerate-independent phosphoglycerate mutase</fullName>
        <shortName evidence="9">BPG-independent PGAM</shortName>
        <shortName evidence="9">Phosphoglyceromutase</shortName>
        <shortName evidence="9">iPGM</shortName>
        <ecNumber evidence="9 10">5.4.2.12</ecNumber>
    </recommendedName>
</protein>
<feature type="binding site" evidence="9 13">
    <location>
        <position position="67"/>
    </location>
    <ligand>
        <name>Mn(2+)</name>
        <dbReference type="ChEBI" id="CHEBI:29035"/>
        <label>2</label>
    </ligand>
</feature>
<feature type="binding site" evidence="9 12">
    <location>
        <position position="342"/>
    </location>
    <ligand>
        <name>substrate</name>
    </ligand>
</feature>
<dbReference type="NCBIfam" id="TIGR01307">
    <property type="entry name" value="pgm_bpd_ind"/>
    <property type="match status" value="1"/>
</dbReference>
<comment type="function">
    <text evidence="2 9">Catalyzes the interconversion of 2-phosphoglycerate and 3-phosphoglycerate.</text>
</comment>
<dbReference type="InterPro" id="IPR011258">
    <property type="entry name" value="BPG-indep_PGM_N"/>
</dbReference>
<dbReference type="Gene3D" id="3.40.1450.10">
    <property type="entry name" value="BPG-independent phosphoglycerate mutase, domain B"/>
    <property type="match status" value="1"/>
</dbReference>
<feature type="binding site" evidence="9 12">
    <location>
        <begin position="159"/>
        <end position="160"/>
    </location>
    <ligand>
        <name>substrate</name>
    </ligand>
</feature>
<feature type="binding site" evidence="9 13">
    <location>
        <position position="17"/>
    </location>
    <ligand>
        <name>Mn(2+)</name>
        <dbReference type="ChEBI" id="CHEBI:29035"/>
        <label>2</label>
    </ligand>
</feature>
<proteinExistence type="inferred from homology"/>
<accession>A0A1G1YGS5</accession>
<evidence type="ECO:0000256" key="9">
    <source>
        <dbReference type="HAMAP-Rule" id="MF_01038"/>
    </source>
</evidence>
<feature type="binding site" evidence="9 13">
    <location>
        <position position="449"/>
    </location>
    <ligand>
        <name>Mn(2+)</name>
        <dbReference type="ChEBI" id="CHEBI:29035"/>
        <label>2</label>
    </ligand>
</feature>
<feature type="binding site" evidence="9 12">
    <location>
        <begin position="264"/>
        <end position="267"/>
    </location>
    <ligand>
        <name>substrate</name>
    </ligand>
</feature>
<feature type="binding site" evidence="9 13">
    <location>
        <position position="467"/>
    </location>
    <ligand>
        <name>Mn(2+)</name>
        <dbReference type="ChEBI" id="CHEBI:29035"/>
        <label>1</label>
    </ligand>
</feature>
<dbReference type="InterPro" id="IPR017850">
    <property type="entry name" value="Alkaline_phosphatase_core_sf"/>
</dbReference>
<gene>
    <name evidence="9" type="primary">gpmI</name>
    <name evidence="16" type="ORF">A3A02_02050</name>
</gene>
<evidence type="ECO:0000313" key="17">
    <source>
        <dbReference type="Proteomes" id="UP000177376"/>
    </source>
</evidence>
<comment type="similarity">
    <text evidence="4 9">Belongs to the BPG-independent phosphoglycerate mutase family.</text>
</comment>
<feature type="binding site" evidence="9 13">
    <location>
        <position position="407"/>
    </location>
    <ligand>
        <name>Mn(2+)</name>
        <dbReference type="ChEBI" id="CHEBI:29035"/>
        <label>1</label>
    </ligand>
</feature>
<feature type="binding site" evidence="9 12">
    <location>
        <position position="195"/>
    </location>
    <ligand>
        <name>substrate</name>
    </ligand>
</feature>
<dbReference type="HAMAP" id="MF_01038">
    <property type="entry name" value="GpmI"/>
    <property type="match status" value="1"/>
</dbReference>
<comment type="cofactor">
    <cofactor evidence="9">
        <name>Mn(2+)</name>
        <dbReference type="ChEBI" id="CHEBI:29035"/>
    </cofactor>
    <text evidence="9">Binds 2 manganese ions per subunit.</text>
</comment>
<dbReference type="SUPFAM" id="SSF53649">
    <property type="entry name" value="Alkaline phosphatase-like"/>
    <property type="match status" value="1"/>
</dbReference>
<dbReference type="GO" id="GO:0004619">
    <property type="term" value="F:phosphoglycerate mutase activity"/>
    <property type="evidence" value="ECO:0007669"/>
    <property type="project" value="UniProtKB-UniRule"/>
</dbReference>
<comment type="subunit">
    <text evidence="9">Monomer.</text>
</comment>
<evidence type="ECO:0000256" key="1">
    <source>
        <dbReference type="ARBA" id="ARBA00000370"/>
    </source>
</evidence>
<dbReference type="GO" id="GO:0030145">
    <property type="term" value="F:manganese ion binding"/>
    <property type="evidence" value="ECO:0007669"/>
    <property type="project" value="UniProtKB-UniRule"/>
</dbReference>
<evidence type="ECO:0000256" key="8">
    <source>
        <dbReference type="ARBA" id="ARBA00023235"/>
    </source>
</evidence>
<feature type="active site" description="Phosphoserine intermediate" evidence="9 11">
    <location>
        <position position="67"/>
    </location>
</feature>
<reference evidence="16 17" key="1">
    <citation type="journal article" date="2016" name="Nat. Commun.">
        <title>Thousands of microbial genomes shed light on interconnected biogeochemical processes in an aquifer system.</title>
        <authorList>
            <person name="Anantharaman K."/>
            <person name="Brown C.T."/>
            <person name="Hug L.A."/>
            <person name="Sharon I."/>
            <person name="Castelle C.J."/>
            <person name="Probst A.J."/>
            <person name="Thomas B.C."/>
            <person name="Singh A."/>
            <person name="Wilkins M.J."/>
            <person name="Karaoz U."/>
            <person name="Brodie E.L."/>
            <person name="Williams K.H."/>
            <person name="Hubbard S.S."/>
            <person name="Banfield J.F."/>
        </authorList>
    </citation>
    <scope>NUCLEOTIDE SEQUENCE [LARGE SCALE GENOMIC DNA]</scope>
</reference>
<dbReference type="PIRSF" id="PIRSF001492">
    <property type="entry name" value="IPGAM"/>
    <property type="match status" value="1"/>
</dbReference>
<dbReference type="Pfam" id="PF06415">
    <property type="entry name" value="iPGM_N"/>
    <property type="match status" value="1"/>
</dbReference>
<feature type="domain" description="BPG-independent PGAM N-terminal" evidence="15">
    <location>
        <begin position="87"/>
        <end position="305"/>
    </location>
</feature>
<name>A0A1G1YGS5_9BACT</name>
<dbReference type="CDD" id="cd16010">
    <property type="entry name" value="iPGM"/>
    <property type="match status" value="1"/>
</dbReference>
<evidence type="ECO:0000256" key="7">
    <source>
        <dbReference type="ARBA" id="ARBA00023211"/>
    </source>
</evidence>
<feature type="binding site" evidence="9 12">
    <location>
        <position position="189"/>
    </location>
    <ligand>
        <name>substrate</name>
    </ligand>
</feature>
<evidence type="ECO:0000256" key="13">
    <source>
        <dbReference type="PIRSR" id="PIRSR001492-3"/>
    </source>
</evidence>
<comment type="caution">
    <text evidence="16">The sequence shown here is derived from an EMBL/GenBank/DDBJ whole genome shotgun (WGS) entry which is preliminary data.</text>
</comment>
<dbReference type="GO" id="GO:0006007">
    <property type="term" value="P:glucose catabolic process"/>
    <property type="evidence" value="ECO:0007669"/>
    <property type="project" value="InterPro"/>
</dbReference>
<evidence type="ECO:0000256" key="4">
    <source>
        <dbReference type="ARBA" id="ARBA00008819"/>
    </source>
</evidence>
<feature type="domain" description="Metalloenzyme" evidence="14">
    <location>
        <begin position="9"/>
        <end position="508"/>
    </location>
</feature>
<evidence type="ECO:0000256" key="6">
    <source>
        <dbReference type="ARBA" id="ARBA00023152"/>
    </source>
</evidence>
<dbReference type="InterPro" id="IPR006124">
    <property type="entry name" value="Metalloenzyme"/>
</dbReference>
<dbReference type="EC" id="5.4.2.12" evidence="9 10"/>
<feature type="binding site" evidence="9 12">
    <location>
        <position position="129"/>
    </location>
    <ligand>
        <name>substrate</name>
    </ligand>
</feature>
<evidence type="ECO:0000256" key="3">
    <source>
        <dbReference type="ARBA" id="ARBA00004798"/>
    </source>
</evidence>
<organism evidence="16 17">
    <name type="scientific">Candidatus Buchananbacteria bacterium RIFCSPLOWO2_01_FULL_39_33</name>
    <dbReference type="NCBI Taxonomy" id="1797543"/>
    <lineage>
        <taxon>Bacteria</taxon>
        <taxon>Candidatus Buchananiibacteriota</taxon>
    </lineage>
</organism>
<comment type="catalytic activity">
    <reaction evidence="1 9">
        <text>(2R)-2-phosphoglycerate = (2R)-3-phosphoglycerate</text>
        <dbReference type="Rhea" id="RHEA:15901"/>
        <dbReference type="ChEBI" id="CHEBI:58272"/>
        <dbReference type="ChEBI" id="CHEBI:58289"/>
        <dbReference type="EC" id="5.4.2.12"/>
    </reaction>
</comment>
<dbReference type="GO" id="GO:0005737">
    <property type="term" value="C:cytoplasm"/>
    <property type="evidence" value="ECO:0007669"/>
    <property type="project" value="InterPro"/>
</dbReference>
<dbReference type="EMBL" id="MHIM01000034">
    <property type="protein sequence ID" value="OGY51568.1"/>
    <property type="molecule type" value="Genomic_DNA"/>
</dbReference>
<evidence type="ECO:0000313" key="16">
    <source>
        <dbReference type="EMBL" id="OGY51568.1"/>
    </source>
</evidence>
<feature type="binding site" evidence="9 13">
    <location>
        <position position="411"/>
    </location>
    <ligand>
        <name>Mn(2+)</name>
        <dbReference type="ChEBI" id="CHEBI:29035"/>
        <label>1</label>
    </ligand>
</feature>
<keyword evidence="7 9" id="KW-0464">Manganese</keyword>
<dbReference type="InterPro" id="IPR005995">
    <property type="entry name" value="Pgm_bpd_ind"/>
</dbReference>
<dbReference type="PANTHER" id="PTHR31637">
    <property type="entry name" value="2,3-BISPHOSPHOGLYCERATE-INDEPENDENT PHOSPHOGLYCERATE MUTASE"/>
    <property type="match status" value="1"/>
</dbReference>
<evidence type="ECO:0000256" key="2">
    <source>
        <dbReference type="ARBA" id="ARBA00002315"/>
    </source>
</evidence>
<dbReference type="Gene3D" id="3.40.720.10">
    <property type="entry name" value="Alkaline Phosphatase, subunit A"/>
    <property type="match status" value="1"/>
</dbReference>
<evidence type="ECO:0000256" key="12">
    <source>
        <dbReference type="PIRSR" id="PIRSR001492-2"/>
    </source>
</evidence>
<keyword evidence="5 9" id="KW-0479">Metal-binding</keyword>
<evidence type="ECO:0000256" key="5">
    <source>
        <dbReference type="ARBA" id="ARBA00022723"/>
    </source>
</evidence>
<dbReference type="AlphaFoldDB" id="A0A1G1YGS5"/>
<dbReference type="UniPathway" id="UPA00109">
    <property type="reaction ID" value="UER00186"/>
</dbReference>
<dbReference type="InterPro" id="IPR036646">
    <property type="entry name" value="PGAM_B_sf"/>
</dbReference>